<feature type="non-terminal residue" evidence="6">
    <location>
        <position position="147"/>
    </location>
</feature>
<reference evidence="6 7" key="1">
    <citation type="journal article" date="2021" name="Nat. Plants">
        <title>The Taxus genome provides insights into paclitaxel biosynthesis.</title>
        <authorList>
            <person name="Xiong X."/>
            <person name="Gou J."/>
            <person name="Liao Q."/>
            <person name="Li Y."/>
            <person name="Zhou Q."/>
            <person name="Bi G."/>
            <person name="Li C."/>
            <person name="Du R."/>
            <person name="Wang X."/>
            <person name="Sun T."/>
            <person name="Guo L."/>
            <person name="Liang H."/>
            <person name="Lu P."/>
            <person name="Wu Y."/>
            <person name="Zhang Z."/>
            <person name="Ro D.K."/>
            <person name="Shang Y."/>
            <person name="Huang S."/>
            <person name="Yan J."/>
        </authorList>
    </citation>
    <scope>NUCLEOTIDE SEQUENCE [LARGE SCALE GENOMIC DNA]</scope>
    <source>
        <strain evidence="6">Ta-2019</strain>
    </source>
</reference>
<dbReference type="GO" id="GO:0008441">
    <property type="term" value="F:3'(2'),5'-bisphosphate nucleotidase activity"/>
    <property type="evidence" value="ECO:0007669"/>
    <property type="project" value="TreeGrafter"/>
</dbReference>
<evidence type="ECO:0000256" key="3">
    <source>
        <dbReference type="ARBA" id="ARBA00022723"/>
    </source>
</evidence>
<evidence type="ECO:0000256" key="4">
    <source>
        <dbReference type="ARBA" id="ARBA00022801"/>
    </source>
</evidence>
<dbReference type="SUPFAM" id="SSF56655">
    <property type="entry name" value="Carbohydrate phosphatase"/>
    <property type="match status" value="1"/>
</dbReference>
<dbReference type="InterPro" id="IPR051090">
    <property type="entry name" value="Inositol_monoP_superfamily"/>
</dbReference>
<proteinExistence type="inferred from homology"/>
<protein>
    <submittedName>
        <fullName evidence="6">Uncharacterized protein</fullName>
    </submittedName>
</protein>
<dbReference type="EMBL" id="JAHRHJ020000003">
    <property type="protein sequence ID" value="KAH9323482.1"/>
    <property type="molecule type" value="Genomic_DNA"/>
</dbReference>
<dbReference type="PANTHER" id="PTHR43200:SF4">
    <property type="entry name" value="PAP-SPECIFIC PHOSPHATASE, MITOCHONDRIAL-RELATED"/>
    <property type="match status" value="1"/>
</dbReference>
<dbReference type="OMA" id="FVGWLIQ"/>
<comment type="similarity">
    <text evidence="2">Belongs to the inositol monophosphatase superfamily.</text>
</comment>
<feature type="non-terminal residue" evidence="6">
    <location>
        <position position="1"/>
    </location>
</feature>
<comment type="caution">
    <text evidence="6">The sequence shown here is derived from an EMBL/GenBank/DDBJ whole genome shotgun (WGS) entry which is preliminary data.</text>
</comment>
<keyword evidence="3" id="KW-0479">Metal-binding</keyword>
<gene>
    <name evidence="6" type="ORF">KI387_018121</name>
</gene>
<dbReference type="Gene3D" id="3.30.540.10">
    <property type="entry name" value="Fructose-1,6-Bisphosphatase, subunit A, domain 1"/>
    <property type="match status" value="1"/>
</dbReference>
<keyword evidence="5" id="KW-0460">Magnesium</keyword>
<keyword evidence="4" id="KW-0378">Hydrolase</keyword>
<dbReference type="GO" id="GO:0046872">
    <property type="term" value="F:metal ion binding"/>
    <property type="evidence" value="ECO:0007669"/>
    <property type="project" value="UniProtKB-KW"/>
</dbReference>
<keyword evidence="7" id="KW-1185">Reference proteome</keyword>
<dbReference type="PANTHER" id="PTHR43200">
    <property type="entry name" value="PHOSPHATASE"/>
    <property type="match status" value="1"/>
</dbReference>
<accession>A0AA38LJL9</accession>
<sequence length="147" mass="16096">SRLTFLTENAKYSRELEAAVDVVQRACRICVEVQKQLFSKDRGILEKGDRTPVTVADFGVQALISMELGSLFPSIPLVAEEDSSQLLLDLENSQQNGASNSLVGAVMNAVSDSMSPQAEPLNYNQILTAIDRGGQEMNSEEKPATYW</sequence>
<evidence type="ECO:0000256" key="5">
    <source>
        <dbReference type="ARBA" id="ARBA00022842"/>
    </source>
</evidence>
<name>A0AA38LJL9_TAXCH</name>
<dbReference type="Proteomes" id="UP000824469">
    <property type="component" value="Unassembled WGS sequence"/>
</dbReference>
<evidence type="ECO:0000256" key="2">
    <source>
        <dbReference type="ARBA" id="ARBA00009759"/>
    </source>
</evidence>
<evidence type="ECO:0000256" key="1">
    <source>
        <dbReference type="ARBA" id="ARBA00001946"/>
    </source>
</evidence>
<comment type="cofactor">
    <cofactor evidence="1">
        <name>Mg(2+)</name>
        <dbReference type="ChEBI" id="CHEBI:18420"/>
    </cofactor>
</comment>
<evidence type="ECO:0000313" key="6">
    <source>
        <dbReference type="EMBL" id="KAH9323482.1"/>
    </source>
</evidence>
<organism evidence="6 7">
    <name type="scientific">Taxus chinensis</name>
    <name type="common">Chinese yew</name>
    <name type="synonym">Taxus wallichiana var. chinensis</name>
    <dbReference type="NCBI Taxonomy" id="29808"/>
    <lineage>
        <taxon>Eukaryota</taxon>
        <taxon>Viridiplantae</taxon>
        <taxon>Streptophyta</taxon>
        <taxon>Embryophyta</taxon>
        <taxon>Tracheophyta</taxon>
        <taxon>Spermatophyta</taxon>
        <taxon>Pinopsida</taxon>
        <taxon>Pinidae</taxon>
        <taxon>Conifers II</taxon>
        <taxon>Cupressales</taxon>
        <taxon>Taxaceae</taxon>
        <taxon>Taxus</taxon>
    </lineage>
</organism>
<evidence type="ECO:0000313" key="7">
    <source>
        <dbReference type="Proteomes" id="UP000824469"/>
    </source>
</evidence>
<dbReference type="GO" id="GO:0000103">
    <property type="term" value="P:sulfate assimilation"/>
    <property type="evidence" value="ECO:0007669"/>
    <property type="project" value="TreeGrafter"/>
</dbReference>
<dbReference type="AlphaFoldDB" id="A0AA38LJL9"/>